<proteinExistence type="predicted"/>
<evidence type="ECO:0000313" key="3">
    <source>
        <dbReference type="EMBL" id="XBH17225.1"/>
    </source>
</evidence>
<organism evidence="3">
    <name type="scientific">Telmatobacter sp. DSM 110680</name>
    <dbReference type="NCBI Taxonomy" id="3036704"/>
    <lineage>
        <taxon>Bacteria</taxon>
        <taxon>Pseudomonadati</taxon>
        <taxon>Acidobacteriota</taxon>
        <taxon>Terriglobia</taxon>
        <taxon>Terriglobales</taxon>
        <taxon>Acidobacteriaceae</taxon>
        <taxon>Telmatobacter</taxon>
    </lineage>
</organism>
<dbReference type="AlphaFoldDB" id="A0AAU7DJG8"/>
<dbReference type="InterPro" id="IPR024775">
    <property type="entry name" value="DinB-like"/>
</dbReference>
<feature type="signal peptide" evidence="1">
    <location>
        <begin position="1"/>
        <end position="26"/>
    </location>
</feature>
<name>A0AAU7DJG8_9BACT</name>
<dbReference type="Gene3D" id="1.20.120.450">
    <property type="entry name" value="dinb family like domain"/>
    <property type="match status" value="1"/>
</dbReference>
<dbReference type="Pfam" id="PF12867">
    <property type="entry name" value="DinB_2"/>
    <property type="match status" value="1"/>
</dbReference>
<feature type="chain" id="PRO_5043414244" evidence="1">
    <location>
        <begin position="27"/>
        <end position="186"/>
    </location>
</feature>
<dbReference type="SUPFAM" id="SSF109854">
    <property type="entry name" value="DinB/YfiT-like putative metalloenzymes"/>
    <property type="match status" value="1"/>
</dbReference>
<dbReference type="EMBL" id="CP121196">
    <property type="protein sequence ID" value="XBH17225.1"/>
    <property type="molecule type" value="Genomic_DNA"/>
</dbReference>
<evidence type="ECO:0000256" key="1">
    <source>
        <dbReference type="SAM" id="SignalP"/>
    </source>
</evidence>
<dbReference type="InterPro" id="IPR034660">
    <property type="entry name" value="DinB/YfiT-like"/>
</dbReference>
<dbReference type="RefSeq" id="WP_348262456.1">
    <property type="nucleotide sequence ID" value="NZ_CP121196.1"/>
</dbReference>
<protein>
    <submittedName>
        <fullName evidence="3">DinB family protein</fullName>
    </submittedName>
</protein>
<feature type="domain" description="DinB-like" evidence="2">
    <location>
        <begin position="54"/>
        <end position="168"/>
    </location>
</feature>
<keyword evidence="1" id="KW-0732">Signal</keyword>
<reference evidence="3" key="1">
    <citation type="submission" date="2023-03" db="EMBL/GenBank/DDBJ databases">
        <title>Edaphobacter sp.</title>
        <authorList>
            <person name="Huber K.J."/>
            <person name="Papendorf J."/>
            <person name="Pilke C."/>
            <person name="Bunk B."/>
            <person name="Sproeer C."/>
            <person name="Pester M."/>
        </authorList>
    </citation>
    <scope>NUCLEOTIDE SEQUENCE</scope>
    <source>
        <strain evidence="3">DSM 110680</strain>
    </source>
</reference>
<evidence type="ECO:0000259" key="2">
    <source>
        <dbReference type="Pfam" id="PF12867"/>
    </source>
</evidence>
<sequence>MFRSIARIVAPVGVVFVFALASVANAQISPDLPNPTNASNPLTRTLSIFRSNMQDKIMKSADAMPESKYNYRPTKDVRSFAEILTHLGDISYTLCSSIKGESNPATATAKVSKAEIVAYLKGSFTYCDGVYSGFADTHLNDPADFFGFKTNKMFILTQVGNHDALHYGNLVTYLRINGLVPSGGWF</sequence>
<gene>
    <name evidence="3" type="ORF">P8935_21990</name>
</gene>
<accession>A0AAU7DJG8</accession>